<evidence type="ECO:0000313" key="1">
    <source>
        <dbReference type="EMBL" id="CAB4144690.1"/>
    </source>
</evidence>
<accession>A0A6J5MHS5</accession>
<organism evidence="1">
    <name type="scientific">uncultured Caudovirales phage</name>
    <dbReference type="NCBI Taxonomy" id="2100421"/>
    <lineage>
        <taxon>Viruses</taxon>
        <taxon>Duplodnaviria</taxon>
        <taxon>Heunggongvirae</taxon>
        <taxon>Uroviricota</taxon>
        <taxon>Caudoviricetes</taxon>
        <taxon>Peduoviridae</taxon>
        <taxon>Maltschvirus</taxon>
        <taxon>Maltschvirus maltsch</taxon>
    </lineage>
</organism>
<reference evidence="1" key="1">
    <citation type="submission" date="2020-04" db="EMBL/GenBank/DDBJ databases">
        <authorList>
            <person name="Chiriac C."/>
            <person name="Salcher M."/>
            <person name="Ghai R."/>
            <person name="Kavagutti S V."/>
        </authorList>
    </citation>
    <scope>NUCLEOTIDE SEQUENCE</scope>
</reference>
<name>A0A6J5MHS5_9CAUD</name>
<proteinExistence type="predicted"/>
<sequence length="80" mass="9091">MKIVLCVQQDDGSFITGTHYDCRVQKHTTVALAEATARFMAMKRLRIVRCQAYADHDTYCELQPRHTSYSTPAGRTLPCI</sequence>
<protein>
    <submittedName>
        <fullName evidence="1">Uncharacterized protein</fullName>
    </submittedName>
</protein>
<gene>
    <name evidence="1" type="ORF">UFOVP470_51</name>
</gene>
<dbReference type="EMBL" id="LR796429">
    <property type="protein sequence ID" value="CAB4144690.1"/>
    <property type="molecule type" value="Genomic_DNA"/>
</dbReference>